<dbReference type="InterPro" id="IPR036640">
    <property type="entry name" value="ABC1_TM_sf"/>
</dbReference>
<keyword evidence="7 10" id="KW-1133">Transmembrane helix</keyword>
<evidence type="ECO:0000256" key="8">
    <source>
        <dbReference type="ARBA" id="ARBA00023136"/>
    </source>
</evidence>
<reference evidence="13" key="1">
    <citation type="submission" date="2023-01" db="EMBL/GenBank/DDBJ databases">
        <title>Genome assembly of the deep-sea coral Lophelia pertusa.</title>
        <authorList>
            <person name="Herrera S."/>
            <person name="Cordes E."/>
        </authorList>
    </citation>
    <scope>NUCLEOTIDE SEQUENCE</scope>
    <source>
        <strain evidence="13">USNM1676648</strain>
        <tissue evidence="13">Polyp</tissue>
    </source>
</reference>
<evidence type="ECO:0000313" key="13">
    <source>
        <dbReference type="EMBL" id="KAJ7331588.1"/>
    </source>
</evidence>
<dbReference type="EMBL" id="MU827788">
    <property type="protein sequence ID" value="KAJ7331588.1"/>
    <property type="molecule type" value="Genomic_DNA"/>
</dbReference>
<protein>
    <submittedName>
        <fullName evidence="13">Uncharacterized protein</fullName>
    </submittedName>
</protein>
<feature type="transmembrane region" description="Helical" evidence="10">
    <location>
        <begin position="105"/>
        <end position="128"/>
    </location>
</feature>
<feature type="transmembrane region" description="Helical" evidence="10">
    <location>
        <begin position="734"/>
        <end position="757"/>
    </location>
</feature>
<dbReference type="InterPro" id="IPR011527">
    <property type="entry name" value="ABC1_TM_dom"/>
</dbReference>
<evidence type="ECO:0000259" key="11">
    <source>
        <dbReference type="PROSITE" id="PS50893"/>
    </source>
</evidence>
<feature type="region of interest" description="Disordered" evidence="9">
    <location>
        <begin position="424"/>
        <end position="446"/>
    </location>
</feature>
<dbReference type="PROSITE" id="PS00211">
    <property type="entry name" value="ABC_TRANSPORTER_1"/>
    <property type="match status" value="1"/>
</dbReference>
<dbReference type="Pfam" id="PF00005">
    <property type="entry name" value="ABC_tran"/>
    <property type="match status" value="1"/>
</dbReference>
<comment type="similarity">
    <text evidence="2">Belongs to the ABC transporter superfamily. ABCC family. Conjugate transporter (TC 3.A.1.208) subfamily.</text>
</comment>
<feature type="domain" description="ABC transporter" evidence="11">
    <location>
        <begin position="451"/>
        <end position="677"/>
    </location>
</feature>
<evidence type="ECO:0000256" key="5">
    <source>
        <dbReference type="ARBA" id="ARBA00022741"/>
    </source>
</evidence>
<proteinExistence type="inferred from homology"/>
<comment type="caution">
    <text evidence="13">The sequence shown here is derived from an EMBL/GenBank/DDBJ whole genome shotgun (WGS) entry which is preliminary data.</text>
</comment>
<evidence type="ECO:0000259" key="12">
    <source>
        <dbReference type="PROSITE" id="PS50929"/>
    </source>
</evidence>
<dbReference type="InterPro" id="IPR044746">
    <property type="entry name" value="ABCC_6TM_D1"/>
</dbReference>
<evidence type="ECO:0000256" key="6">
    <source>
        <dbReference type="ARBA" id="ARBA00022840"/>
    </source>
</evidence>
<sequence length="813" mass="90290">MAPRRKGSVAYKNLEKKKRKEVNDRVSFYSNITFGWLSKTLRLGYRRPLELPDLPYTVGQEPTSETAKAFEKTWSCELKNSFSENRPPKLWSTVIKSIGCWNLSLTFFTAALAGVCRVIQQVLLIYILTLMEAGTRDGHLWLVTSGFIICLCVEMVAKNQYFYISQQVLRTKITSGLIALVYQKLLSRRSSELHADATAGHVINLISKDLQPLRIAANYIPISIVGCLEFVAMGALLWYFISWMALTGMLYLVLIALCQSGTIYPISNFRRETQSMADRRIAIIKNVISGIRTVKMNAWESLFERIIKVVRRKEIKAIQKKNIIYGALTAIRNSYPATACFFSIAALWGAGINLTPAAVFTTSMMLKTLADSVVEAVVEGAYNFSLIKTTFSRLETFLTNEDPHGSRNEESLYNVGCGGRSWTDGGEFEQREPTPMTNVDTPDKELKRPGIEMKNVSSHIKTKKDSSMFSLFNRISLQCIENDLIAITGSAGSGKSSVLEAIIGEIPVTNGEISVTGKIAYMPQNPWLFSGTVQENILFGSDFDEQKYHATIEACALIDDLRQLPLGDMTHVGESGVTLSGGQRARVSLARTVYSDADIFLLDSPLRSVDAKVGEFIYEKCICGLLSTRPRIHVTHHKKYLRNASVVLKMENGCIVSRDKSQYNEDEKDLQTNVEEPLKEGVEPEVEVHKTTDTNSAPSSGGEGISTADEDRAIGSVPIRTYMKYFRAGASFRGIFLCFLLVIIPGAVNLVLGFWLADSQEKPFTGSKTMTTFISMLDFSLVSSCHRSWASIISCTSQLTVHGICTTRCLAGS</sequence>
<dbReference type="GO" id="GO:0005524">
    <property type="term" value="F:ATP binding"/>
    <property type="evidence" value="ECO:0007669"/>
    <property type="project" value="UniProtKB-KW"/>
</dbReference>
<keyword evidence="14" id="KW-1185">Reference proteome</keyword>
<dbReference type="Pfam" id="PF00664">
    <property type="entry name" value="ABC_membrane"/>
    <property type="match status" value="1"/>
</dbReference>
<dbReference type="GO" id="GO:0016887">
    <property type="term" value="F:ATP hydrolysis activity"/>
    <property type="evidence" value="ECO:0007669"/>
    <property type="project" value="InterPro"/>
</dbReference>
<dbReference type="PANTHER" id="PTHR24223:SF456">
    <property type="entry name" value="MULTIDRUG RESISTANCE-ASSOCIATED PROTEIN LETHAL(2)03659"/>
    <property type="match status" value="1"/>
</dbReference>
<dbReference type="PROSITE" id="PS50893">
    <property type="entry name" value="ABC_TRANSPORTER_2"/>
    <property type="match status" value="1"/>
</dbReference>
<dbReference type="CDD" id="cd18579">
    <property type="entry name" value="ABC_6TM_ABCC_D1"/>
    <property type="match status" value="1"/>
</dbReference>
<dbReference type="InterPro" id="IPR003593">
    <property type="entry name" value="AAA+_ATPase"/>
</dbReference>
<gene>
    <name evidence="13" type="ORF">OS493_019173</name>
</gene>
<evidence type="ECO:0000256" key="4">
    <source>
        <dbReference type="ARBA" id="ARBA00022692"/>
    </source>
</evidence>
<evidence type="ECO:0000256" key="2">
    <source>
        <dbReference type="ARBA" id="ARBA00009726"/>
    </source>
</evidence>
<dbReference type="OrthoDB" id="5988857at2759"/>
<keyword evidence="5" id="KW-0547">Nucleotide-binding</keyword>
<dbReference type="Proteomes" id="UP001163046">
    <property type="component" value="Unassembled WGS sequence"/>
</dbReference>
<dbReference type="SUPFAM" id="SSF90123">
    <property type="entry name" value="ABC transporter transmembrane region"/>
    <property type="match status" value="1"/>
</dbReference>
<feature type="domain" description="ABC transmembrane type-1" evidence="12">
    <location>
        <begin position="105"/>
        <end position="377"/>
    </location>
</feature>
<evidence type="ECO:0000256" key="7">
    <source>
        <dbReference type="ARBA" id="ARBA00022989"/>
    </source>
</evidence>
<name>A0A9W9YBK6_9CNID</name>
<dbReference type="InterPro" id="IPR050173">
    <property type="entry name" value="ABC_transporter_C-like"/>
</dbReference>
<dbReference type="PANTHER" id="PTHR24223">
    <property type="entry name" value="ATP-BINDING CASSETTE SUB-FAMILY C"/>
    <property type="match status" value="1"/>
</dbReference>
<evidence type="ECO:0000256" key="3">
    <source>
        <dbReference type="ARBA" id="ARBA00022448"/>
    </source>
</evidence>
<keyword evidence="4 10" id="KW-0812">Transmembrane</keyword>
<dbReference type="SUPFAM" id="SSF52540">
    <property type="entry name" value="P-loop containing nucleoside triphosphate hydrolases"/>
    <property type="match status" value="1"/>
</dbReference>
<evidence type="ECO:0000256" key="9">
    <source>
        <dbReference type="SAM" id="MobiDB-lite"/>
    </source>
</evidence>
<keyword evidence="8 10" id="KW-0472">Membrane</keyword>
<feature type="transmembrane region" description="Helical" evidence="10">
    <location>
        <begin position="216"/>
        <end position="241"/>
    </location>
</feature>
<feature type="region of interest" description="Disordered" evidence="9">
    <location>
        <begin position="665"/>
        <end position="708"/>
    </location>
</feature>
<dbReference type="FunFam" id="3.40.50.300:FF:000997">
    <property type="entry name" value="Multidrug resistance-associated protein 1"/>
    <property type="match status" value="1"/>
</dbReference>
<dbReference type="InterPro" id="IPR017871">
    <property type="entry name" value="ABC_transporter-like_CS"/>
</dbReference>
<accession>A0A9W9YBK6</accession>
<dbReference type="InterPro" id="IPR027417">
    <property type="entry name" value="P-loop_NTPase"/>
</dbReference>
<dbReference type="SMART" id="SM00382">
    <property type="entry name" value="AAA"/>
    <property type="match status" value="1"/>
</dbReference>
<comment type="subcellular location">
    <subcellularLocation>
        <location evidence="1">Membrane</location>
        <topology evidence="1">Multi-pass membrane protein</topology>
    </subcellularLocation>
</comment>
<dbReference type="InterPro" id="IPR003439">
    <property type="entry name" value="ABC_transporter-like_ATP-bd"/>
</dbReference>
<dbReference type="GO" id="GO:0016020">
    <property type="term" value="C:membrane"/>
    <property type="evidence" value="ECO:0007669"/>
    <property type="project" value="UniProtKB-SubCell"/>
</dbReference>
<dbReference type="GO" id="GO:0140359">
    <property type="term" value="F:ABC-type transporter activity"/>
    <property type="evidence" value="ECO:0007669"/>
    <property type="project" value="InterPro"/>
</dbReference>
<dbReference type="PROSITE" id="PS50929">
    <property type="entry name" value="ABC_TM1F"/>
    <property type="match status" value="1"/>
</dbReference>
<dbReference type="Gene3D" id="1.20.1560.10">
    <property type="entry name" value="ABC transporter type 1, transmembrane domain"/>
    <property type="match status" value="1"/>
</dbReference>
<feature type="transmembrane region" description="Helical" evidence="10">
    <location>
        <begin position="247"/>
        <end position="266"/>
    </location>
</feature>
<dbReference type="CDD" id="cd03250">
    <property type="entry name" value="ABCC_MRP_domain1"/>
    <property type="match status" value="1"/>
</dbReference>
<dbReference type="AlphaFoldDB" id="A0A9W9YBK6"/>
<evidence type="ECO:0000256" key="10">
    <source>
        <dbReference type="SAM" id="Phobius"/>
    </source>
</evidence>
<dbReference type="Gene3D" id="3.40.50.300">
    <property type="entry name" value="P-loop containing nucleotide triphosphate hydrolases"/>
    <property type="match status" value="1"/>
</dbReference>
<organism evidence="13 14">
    <name type="scientific">Desmophyllum pertusum</name>
    <dbReference type="NCBI Taxonomy" id="174260"/>
    <lineage>
        <taxon>Eukaryota</taxon>
        <taxon>Metazoa</taxon>
        <taxon>Cnidaria</taxon>
        <taxon>Anthozoa</taxon>
        <taxon>Hexacorallia</taxon>
        <taxon>Scleractinia</taxon>
        <taxon>Caryophylliina</taxon>
        <taxon>Caryophylliidae</taxon>
        <taxon>Desmophyllum</taxon>
    </lineage>
</organism>
<keyword evidence="6" id="KW-0067">ATP-binding</keyword>
<keyword evidence="3" id="KW-0813">Transport</keyword>
<feature type="compositionally biased region" description="Basic and acidic residues" evidence="9">
    <location>
        <begin position="676"/>
        <end position="692"/>
    </location>
</feature>
<feature type="transmembrane region" description="Helical" evidence="10">
    <location>
        <begin position="140"/>
        <end position="157"/>
    </location>
</feature>
<evidence type="ECO:0000313" key="14">
    <source>
        <dbReference type="Proteomes" id="UP001163046"/>
    </source>
</evidence>
<evidence type="ECO:0000256" key="1">
    <source>
        <dbReference type="ARBA" id="ARBA00004141"/>
    </source>
</evidence>